<sequence>MQFDSHAWVLLILNLALILAFSWVSFRMLKSSLISFKHADTYLTSCQLTSTCPLHLQHKKYLVVRRMIKTDSDDDPQFLSS</sequence>
<keyword evidence="3" id="KW-1185">Reference proteome</keyword>
<keyword evidence="1" id="KW-1133">Transmembrane helix</keyword>
<keyword evidence="1" id="KW-0472">Membrane</keyword>
<keyword evidence="1" id="KW-0812">Transmembrane</keyword>
<dbReference type="STRING" id="1121419.SAMN05443529_1406"/>
<dbReference type="EMBL" id="FNCP01000040">
    <property type="protein sequence ID" value="SDI45284.1"/>
    <property type="molecule type" value="Genomic_DNA"/>
</dbReference>
<dbReference type="Proteomes" id="UP000198656">
    <property type="component" value="Unassembled WGS sequence"/>
</dbReference>
<organism evidence="2 3">
    <name type="scientific">Desulfosporosinus hippei DSM 8344</name>
    <dbReference type="NCBI Taxonomy" id="1121419"/>
    <lineage>
        <taxon>Bacteria</taxon>
        <taxon>Bacillati</taxon>
        <taxon>Bacillota</taxon>
        <taxon>Clostridia</taxon>
        <taxon>Eubacteriales</taxon>
        <taxon>Desulfitobacteriaceae</taxon>
        <taxon>Desulfosporosinus</taxon>
    </lineage>
</organism>
<proteinExistence type="predicted"/>
<evidence type="ECO:0000313" key="2">
    <source>
        <dbReference type="EMBL" id="SDI45284.1"/>
    </source>
</evidence>
<accession>A0A1G8KPB7</accession>
<dbReference type="AlphaFoldDB" id="A0A1G8KPB7"/>
<evidence type="ECO:0000256" key="1">
    <source>
        <dbReference type="SAM" id="Phobius"/>
    </source>
</evidence>
<gene>
    <name evidence="2" type="ORF">SAMN05443529_1406</name>
</gene>
<name>A0A1G8KPB7_9FIRM</name>
<protein>
    <submittedName>
        <fullName evidence="2">Uncharacterized protein</fullName>
    </submittedName>
</protein>
<reference evidence="3" key="1">
    <citation type="submission" date="2016-10" db="EMBL/GenBank/DDBJ databases">
        <authorList>
            <person name="Varghese N."/>
            <person name="Submissions S."/>
        </authorList>
    </citation>
    <scope>NUCLEOTIDE SEQUENCE [LARGE SCALE GENOMIC DNA]</scope>
    <source>
        <strain evidence="3">DSM 8344</strain>
    </source>
</reference>
<feature type="transmembrane region" description="Helical" evidence="1">
    <location>
        <begin position="6"/>
        <end position="26"/>
    </location>
</feature>
<evidence type="ECO:0000313" key="3">
    <source>
        <dbReference type="Proteomes" id="UP000198656"/>
    </source>
</evidence>